<dbReference type="EMBL" id="JAERTY010000005">
    <property type="protein sequence ID" value="MBL1409380.1"/>
    <property type="molecule type" value="Genomic_DNA"/>
</dbReference>
<feature type="transmembrane region" description="Helical" evidence="4">
    <location>
        <begin position="303"/>
        <end position="325"/>
    </location>
</feature>
<name>A0ABS1R4G3_9SPHI</name>
<feature type="transmembrane region" description="Helical" evidence="4">
    <location>
        <begin position="214"/>
        <end position="239"/>
    </location>
</feature>
<dbReference type="Pfam" id="PF07690">
    <property type="entry name" value="MFS_1"/>
    <property type="match status" value="1"/>
</dbReference>
<keyword evidence="2 4" id="KW-1133">Transmembrane helix</keyword>
<sequence length="397" mass="43640">MKNKGSLLLLNIIVIILIGGGLRAPITAVSPVLNEIIESLQLNNLQGSLLTSIPLMVFATCSVLVSKMAVKANIHYSLIYALIFLVIGLYLRIYGTTTMLFVGSFFIGLGICIGNVTTPAYIKNLFPENIGMMTGVFSVAMNLTAALASGMSISIGKWTEMGWKGSLGIWVVWALLALFAVALEAFLGKKKTEARTIVKAVAVRSFNVFRSKQAWYISIFMGIQSLVYYCLVALLPIVLIDYGMAKEQTGIVLLVIQLAMLPVLFISPVIASQVKDQKWMIYSVGILMFTGISMLLVLKVQYIYLTAVFIGIASGWAFSLSILFFSLKSKTMNGTIKISGKAQSVGYLIAAFGPPVFGILHDWDVSWKSSFYFLLLMIIIMTIFGRKAARNRFIEDY</sequence>
<dbReference type="InterPro" id="IPR036259">
    <property type="entry name" value="MFS_trans_sf"/>
</dbReference>
<feature type="transmembrane region" description="Helical" evidence="4">
    <location>
        <begin position="279"/>
        <end position="297"/>
    </location>
</feature>
<evidence type="ECO:0000313" key="5">
    <source>
        <dbReference type="EMBL" id="MBL1409380.1"/>
    </source>
</evidence>
<dbReference type="RefSeq" id="WP_202103123.1">
    <property type="nucleotide sequence ID" value="NZ_JAERTY010000005.1"/>
</dbReference>
<accession>A0ABS1R4G3</accession>
<feature type="transmembrane region" description="Helical" evidence="4">
    <location>
        <begin position="167"/>
        <end position="187"/>
    </location>
</feature>
<keyword evidence="6" id="KW-1185">Reference proteome</keyword>
<dbReference type="Gene3D" id="1.20.1250.20">
    <property type="entry name" value="MFS general substrate transporter like domains"/>
    <property type="match status" value="2"/>
</dbReference>
<evidence type="ECO:0000256" key="4">
    <source>
        <dbReference type="SAM" id="Phobius"/>
    </source>
</evidence>
<feature type="transmembrane region" description="Helical" evidence="4">
    <location>
        <begin position="251"/>
        <end position="272"/>
    </location>
</feature>
<gene>
    <name evidence="5" type="ORF">JKG61_11520</name>
</gene>
<dbReference type="SUPFAM" id="SSF103473">
    <property type="entry name" value="MFS general substrate transporter"/>
    <property type="match status" value="1"/>
</dbReference>
<dbReference type="InterPro" id="IPR052524">
    <property type="entry name" value="MFS_Cyanate_Porter"/>
</dbReference>
<feature type="transmembrane region" description="Helical" evidence="4">
    <location>
        <begin position="345"/>
        <end position="363"/>
    </location>
</feature>
<evidence type="ECO:0000256" key="1">
    <source>
        <dbReference type="ARBA" id="ARBA00022692"/>
    </source>
</evidence>
<evidence type="ECO:0000313" key="6">
    <source>
        <dbReference type="Proteomes" id="UP000625283"/>
    </source>
</evidence>
<comment type="caution">
    <text evidence="5">The sequence shown here is derived from an EMBL/GenBank/DDBJ whole genome shotgun (WGS) entry which is preliminary data.</text>
</comment>
<proteinExistence type="predicted"/>
<dbReference type="Proteomes" id="UP000625283">
    <property type="component" value="Unassembled WGS sequence"/>
</dbReference>
<keyword evidence="1 4" id="KW-0812">Transmembrane</keyword>
<feature type="transmembrane region" description="Helical" evidence="4">
    <location>
        <begin position="369"/>
        <end position="385"/>
    </location>
</feature>
<protein>
    <submittedName>
        <fullName evidence="5">MFS transporter</fullName>
    </submittedName>
</protein>
<feature type="transmembrane region" description="Helical" evidence="4">
    <location>
        <begin position="100"/>
        <end position="122"/>
    </location>
</feature>
<dbReference type="InterPro" id="IPR011701">
    <property type="entry name" value="MFS"/>
</dbReference>
<feature type="transmembrane region" description="Helical" evidence="4">
    <location>
        <begin position="77"/>
        <end position="94"/>
    </location>
</feature>
<organism evidence="5 6">
    <name type="scientific">Sphingobacterium faecale</name>
    <dbReference type="NCBI Taxonomy" id="2803775"/>
    <lineage>
        <taxon>Bacteria</taxon>
        <taxon>Pseudomonadati</taxon>
        <taxon>Bacteroidota</taxon>
        <taxon>Sphingobacteriia</taxon>
        <taxon>Sphingobacteriales</taxon>
        <taxon>Sphingobacteriaceae</taxon>
        <taxon>Sphingobacterium</taxon>
    </lineage>
</organism>
<keyword evidence="3 4" id="KW-0472">Membrane</keyword>
<feature type="transmembrane region" description="Helical" evidence="4">
    <location>
        <begin position="47"/>
        <end position="65"/>
    </location>
</feature>
<evidence type="ECO:0000256" key="2">
    <source>
        <dbReference type="ARBA" id="ARBA00022989"/>
    </source>
</evidence>
<reference evidence="5 6" key="1">
    <citation type="submission" date="2021-01" db="EMBL/GenBank/DDBJ databases">
        <title>C459-1 draft genome sequence.</title>
        <authorList>
            <person name="Zhang X.-F."/>
        </authorList>
    </citation>
    <scope>NUCLEOTIDE SEQUENCE [LARGE SCALE GENOMIC DNA]</scope>
    <source>
        <strain evidence="6">C459-1</strain>
    </source>
</reference>
<feature type="transmembrane region" description="Helical" evidence="4">
    <location>
        <begin position="134"/>
        <end position="155"/>
    </location>
</feature>
<dbReference type="PANTHER" id="PTHR23523:SF2">
    <property type="entry name" value="2-NITROIMIDAZOLE TRANSPORTER"/>
    <property type="match status" value="1"/>
</dbReference>
<dbReference type="CDD" id="cd17339">
    <property type="entry name" value="MFS_NIMT_CynX_like"/>
    <property type="match status" value="1"/>
</dbReference>
<dbReference type="PANTHER" id="PTHR23523">
    <property type="match status" value="1"/>
</dbReference>
<evidence type="ECO:0000256" key="3">
    <source>
        <dbReference type="ARBA" id="ARBA00023136"/>
    </source>
</evidence>